<dbReference type="AlphaFoldDB" id="A0A0W7X2W1"/>
<dbReference type="STRING" id="1765722.AT728_15130"/>
<dbReference type="InterPro" id="IPR007278">
    <property type="entry name" value="DUF397"/>
</dbReference>
<dbReference type="EMBL" id="LOCL01000034">
    <property type="protein sequence ID" value="KUF17182.1"/>
    <property type="molecule type" value="Genomic_DNA"/>
</dbReference>
<feature type="domain" description="DUF397" evidence="1">
    <location>
        <begin position="12"/>
        <end position="63"/>
    </location>
</feature>
<dbReference type="RefSeq" id="WP_058848445.1">
    <property type="nucleotide sequence ID" value="NZ_LOCL01000034.1"/>
</dbReference>
<protein>
    <recommendedName>
        <fullName evidence="1">DUF397 domain-containing protein</fullName>
    </recommendedName>
</protein>
<reference evidence="2 3" key="1">
    <citation type="submission" date="2015-12" db="EMBL/GenBank/DDBJ databases">
        <title>Draft genome sequence of Streptomyces silvensis ATCC 53525, a producer of novel hormone antagonists.</title>
        <authorList>
            <person name="Johnston C.W."/>
            <person name="Li Y."/>
            <person name="Magarvey N.A."/>
        </authorList>
    </citation>
    <scope>NUCLEOTIDE SEQUENCE [LARGE SCALE GENOMIC DNA]</scope>
    <source>
        <strain evidence="2 3">ATCC 53525</strain>
    </source>
</reference>
<evidence type="ECO:0000313" key="3">
    <source>
        <dbReference type="Proteomes" id="UP000054804"/>
    </source>
</evidence>
<gene>
    <name evidence="2" type="ORF">AT728_15130</name>
</gene>
<keyword evidence="3" id="KW-1185">Reference proteome</keyword>
<dbReference type="Proteomes" id="UP000054804">
    <property type="component" value="Unassembled WGS sequence"/>
</dbReference>
<comment type="caution">
    <text evidence="2">The sequence shown here is derived from an EMBL/GenBank/DDBJ whole genome shotgun (WGS) entry which is preliminary data.</text>
</comment>
<dbReference type="Pfam" id="PF04149">
    <property type="entry name" value="DUF397"/>
    <property type="match status" value="1"/>
</dbReference>
<accession>A0A0W7X2W1</accession>
<evidence type="ECO:0000259" key="1">
    <source>
        <dbReference type="Pfam" id="PF04149"/>
    </source>
</evidence>
<dbReference type="OrthoDB" id="4323652at2"/>
<sequence length="82" mass="8570">MPASTRPVPDGSWFKSSYSGANATECVEVAVTQRTVLIRDSKFPARRHLAVPSAAWSGFLASLTQAGVTQAGVTQTSTTLGS</sequence>
<name>A0A0W7X2W1_9ACTN</name>
<organism evidence="2 3">
    <name type="scientific">Streptomyces silvensis</name>
    <dbReference type="NCBI Taxonomy" id="1765722"/>
    <lineage>
        <taxon>Bacteria</taxon>
        <taxon>Bacillati</taxon>
        <taxon>Actinomycetota</taxon>
        <taxon>Actinomycetes</taxon>
        <taxon>Kitasatosporales</taxon>
        <taxon>Streptomycetaceae</taxon>
        <taxon>Streptomyces</taxon>
    </lineage>
</organism>
<evidence type="ECO:0000313" key="2">
    <source>
        <dbReference type="EMBL" id="KUF17182.1"/>
    </source>
</evidence>
<proteinExistence type="predicted"/>